<keyword evidence="3" id="KW-1185">Reference proteome</keyword>
<dbReference type="Gene3D" id="3.40.50.300">
    <property type="entry name" value="P-loop containing nucleotide triphosphate hydrolases"/>
    <property type="match status" value="1"/>
</dbReference>
<dbReference type="InterPro" id="IPR027417">
    <property type="entry name" value="P-loop_NTPase"/>
</dbReference>
<dbReference type="PANTHER" id="PTHR46411:SF3">
    <property type="entry name" value="AAA+ ATPASE DOMAIN-CONTAINING PROTEIN"/>
    <property type="match status" value="1"/>
</dbReference>
<dbReference type="Proteomes" id="UP001345827">
    <property type="component" value="Unassembled WGS sequence"/>
</dbReference>
<proteinExistence type="predicted"/>
<feature type="domain" description="ATPase AAA-type core" evidence="1">
    <location>
        <begin position="7"/>
        <end position="70"/>
    </location>
</feature>
<dbReference type="InterPro" id="IPR003959">
    <property type="entry name" value="ATPase_AAA_core"/>
</dbReference>
<evidence type="ECO:0000313" key="3">
    <source>
        <dbReference type="Proteomes" id="UP001345827"/>
    </source>
</evidence>
<dbReference type="SUPFAM" id="SSF52540">
    <property type="entry name" value="P-loop containing nucleoside triphosphate hydrolases"/>
    <property type="match status" value="1"/>
</dbReference>
<dbReference type="EMBL" id="JAXLQG010000007">
    <property type="protein sequence ID" value="KAK5537800.1"/>
    <property type="molecule type" value="Genomic_DNA"/>
</dbReference>
<dbReference type="GO" id="GO:0005524">
    <property type="term" value="F:ATP binding"/>
    <property type="evidence" value="ECO:0007669"/>
    <property type="project" value="InterPro"/>
</dbReference>
<dbReference type="GO" id="GO:0016887">
    <property type="term" value="F:ATP hydrolysis activity"/>
    <property type="evidence" value="ECO:0007669"/>
    <property type="project" value="InterPro"/>
</dbReference>
<comment type="caution">
    <text evidence="2">The sequence shown here is derived from an EMBL/GenBank/DDBJ whole genome shotgun (WGS) entry which is preliminary data.</text>
</comment>
<evidence type="ECO:0000259" key="1">
    <source>
        <dbReference type="Pfam" id="PF00004"/>
    </source>
</evidence>
<dbReference type="AlphaFoldDB" id="A0AAV9QB83"/>
<organism evidence="2 3">
    <name type="scientific">Vermiconidia calcicola</name>
    <dbReference type="NCBI Taxonomy" id="1690605"/>
    <lineage>
        <taxon>Eukaryota</taxon>
        <taxon>Fungi</taxon>
        <taxon>Dikarya</taxon>
        <taxon>Ascomycota</taxon>
        <taxon>Pezizomycotina</taxon>
        <taxon>Dothideomycetes</taxon>
        <taxon>Dothideomycetidae</taxon>
        <taxon>Mycosphaerellales</taxon>
        <taxon>Extremaceae</taxon>
        <taxon>Vermiconidia</taxon>
    </lineage>
</organism>
<dbReference type="PANTHER" id="PTHR46411">
    <property type="entry name" value="FAMILY ATPASE, PUTATIVE-RELATED"/>
    <property type="match status" value="1"/>
</dbReference>
<accession>A0AAV9QB83</accession>
<protein>
    <recommendedName>
        <fullName evidence="1">ATPase AAA-type core domain-containing protein</fullName>
    </recommendedName>
</protein>
<gene>
    <name evidence="2" type="ORF">LTR25_005052</name>
</gene>
<evidence type="ECO:0000313" key="2">
    <source>
        <dbReference type="EMBL" id="KAK5537800.1"/>
    </source>
</evidence>
<sequence length="153" mass="17600">MVSKWNAVLLLDEADVFLEARSNNDLERNKMVSIFLRVLEYYEGVLFLTTNRINNIDAAFHSRIHVTINYPNLSVESRRHVWETFLGKDSGVHEKDIDRLAQVDLNGRQIKNMLKTAQMLARSQEQGKDGQRGKVGMKLIETILAIERGASWE</sequence>
<dbReference type="Pfam" id="PF00004">
    <property type="entry name" value="AAA"/>
    <property type="match status" value="1"/>
</dbReference>
<name>A0AAV9QB83_9PEZI</name>
<reference evidence="2 3" key="1">
    <citation type="submission" date="2023-06" db="EMBL/GenBank/DDBJ databases">
        <title>Black Yeasts Isolated from many extreme environments.</title>
        <authorList>
            <person name="Coleine C."/>
            <person name="Stajich J.E."/>
            <person name="Selbmann L."/>
        </authorList>
    </citation>
    <scope>NUCLEOTIDE SEQUENCE [LARGE SCALE GENOMIC DNA]</scope>
    <source>
        <strain evidence="2 3">CCFEE 5887</strain>
    </source>
</reference>